<name>A0A2S9V8C5_9ALTE</name>
<dbReference type="AlphaFoldDB" id="A0A2S9V8C5"/>
<comment type="caution">
    <text evidence="2">The sequence shown here is derived from an EMBL/GenBank/DDBJ whole genome shotgun (WGS) entry which is preliminary data.</text>
</comment>
<dbReference type="Pfam" id="PF12972">
    <property type="entry name" value="NAGLU_C"/>
    <property type="match status" value="1"/>
</dbReference>
<organism evidence="2 3">
    <name type="scientific">Alteromonas alba</name>
    <dbReference type="NCBI Taxonomy" id="2079529"/>
    <lineage>
        <taxon>Bacteria</taxon>
        <taxon>Pseudomonadati</taxon>
        <taxon>Pseudomonadota</taxon>
        <taxon>Gammaproteobacteria</taxon>
        <taxon>Alteromonadales</taxon>
        <taxon>Alteromonadaceae</taxon>
        <taxon>Alteromonas/Salinimonas group</taxon>
        <taxon>Alteromonas</taxon>
    </lineage>
</organism>
<dbReference type="PANTHER" id="PTHR12872">
    <property type="entry name" value="ALPHA-N-ACETYLGLUCOSAMINIDASE"/>
    <property type="match status" value="1"/>
</dbReference>
<dbReference type="InterPro" id="IPR024732">
    <property type="entry name" value="NAGLU_C"/>
</dbReference>
<proteinExistence type="predicted"/>
<dbReference type="InterPro" id="IPR007781">
    <property type="entry name" value="NAGLU"/>
</dbReference>
<dbReference type="OrthoDB" id="179563at2"/>
<dbReference type="Proteomes" id="UP000238949">
    <property type="component" value="Unassembled WGS sequence"/>
</dbReference>
<dbReference type="Gene3D" id="1.20.120.670">
    <property type="entry name" value="N-acetyl-b-d-glucoasminidase"/>
    <property type="match status" value="1"/>
</dbReference>
<sequence length="310" mass="35033">MVTSSPNKGALSGFGVFPEGINNNSVAYEFLFDLPWQAQPNLRSWVAEHTKARYGKTSPALLSAWDKLIDGVYSVRYWSTRWWEGSAGAYLLFKRPTVAITEFEGSPGDLESLDAGIAELLSIAEEYQDAPLFIYDLVDMTKQSVSLHADLMLQQAVAAFRNKDFAKGDALLNEVTSIVTRLDTLMGWHQETLHSWLSDASAYGENAEESAFYVKNARQQITQWGGSSLKDYASKAWQGMYKGYYLPRWKQYLAAYRTAMQNGSHFDDAAQQLGLIEWERQWIEQPEIPPLVKPENPVSFVSDLMSDIKR</sequence>
<accession>A0A2S9V8C5</accession>
<evidence type="ECO:0000259" key="1">
    <source>
        <dbReference type="Pfam" id="PF12972"/>
    </source>
</evidence>
<gene>
    <name evidence="2" type="ORF">C6Y40_15385</name>
</gene>
<keyword evidence="3" id="KW-1185">Reference proteome</keyword>
<dbReference type="PANTHER" id="PTHR12872:SF1">
    <property type="entry name" value="ALPHA-N-ACETYLGLUCOSAMINIDASE"/>
    <property type="match status" value="1"/>
</dbReference>
<reference evidence="3" key="1">
    <citation type="journal article" date="2020" name="Int. J. Syst. Evol. Microbiol.">
        <title>Alteromonas alba sp. nov., a marine bacterium isolated from the seawater of the West Pacific Ocean.</title>
        <authorList>
            <person name="Sun C."/>
            <person name="Wu Y.-H."/>
            <person name="Xamxidin M."/>
            <person name="Cheng H."/>
            <person name="Xu X.-W."/>
        </authorList>
    </citation>
    <scope>NUCLEOTIDE SEQUENCE [LARGE SCALE GENOMIC DNA]</scope>
    <source>
        <strain evidence="3">190</strain>
    </source>
</reference>
<dbReference type="EMBL" id="PVNP01000171">
    <property type="protein sequence ID" value="PRO72692.1"/>
    <property type="molecule type" value="Genomic_DNA"/>
</dbReference>
<evidence type="ECO:0000313" key="3">
    <source>
        <dbReference type="Proteomes" id="UP000238949"/>
    </source>
</evidence>
<feature type="domain" description="Alpha-N-acetylglucosaminidase C-terminal" evidence="1">
    <location>
        <begin position="45"/>
        <end position="305"/>
    </location>
</feature>
<dbReference type="Gene3D" id="3.20.20.80">
    <property type="entry name" value="Glycosidases"/>
    <property type="match status" value="1"/>
</dbReference>
<evidence type="ECO:0000313" key="2">
    <source>
        <dbReference type="EMBL" id="PRO72692.1"/>
    </source>
</evidence>
<protein>
    <recommendedName>
        <fullName evidence="1">Alpha-N-acetylglucosaminidase C-terminal domain-containing protein</fullName>
    </recommendedName>
</protein>